<name>A0ACB8UIK2_9APHY</name>
<proteinExistence type="predicted"/>
<organism evidence="1 2">
    <name type="scientific">Irpex rosettiformis</name>
    <dbReference type="NCBI Taxonomy" id="378272"/>
    <lineage>
        <taxon>Eukaryota</taxon>
        <taxon>Fungi</taxon>
        <taxon>Dikarya</taxon>
        <taxon>Basidiomycota</taxon>
        <taxon>Agaricomycotina</taxon>
        <taxon>Agaricomycetes</taxon>
        <taxon>Polyporales</taxon>
        <taxon>Irpicaceae</taxon>
        <taxon>Irpex</taxon>
    </lineage>
</organism>
<dbReference type="Proteomes" id="UP001055072">
    <property type="component" value="Unassembled WGS sequence"/>
</dbReference>
<dbReference type="EMBL" id="MU274900">
    <property type="protein sequence ID" value="KAI0094198.1"/>
    <property type="molecule type" value="Genomic_DNA"/>
</dbReference>
<gene>
    <name evidence="1" type="ORF">BDY19DRAFT_8862</name>
</gene>
<accession>A0ACB8UIK2</accession>
<keyword evidence="2" id="KW-1185">Reference proteome</keyword>
<evidence type="ECO:0000313" key="2">
    <source>
        <dbReference type="Proteomes" id="UP001055072"/>
    </source>
</evidence>
<comment type="caution">
    <text evidence="1">The sequence shown here is derived from an EMBL/GenBank/DDBJ whole genome shotgun (WGS) entry which is preliminary data.</text>
</comment>
<sequence length="514" mass="58215">MWIVIGTRWVPNNEAAEPSKKRKFEEDSRETVADTVKKRHCSPSKAAQPSTAHDTQKKTEKDAIYNGRPIELLQPPITLWHPVFAKFRRLMSIPAETFRFSHDQLDRAKRFIVVSSKIYKQETERHSQLSENSPFARPGCFTERILLNGQVRPDGGASIWVKLPDGTSVEVFSCFTEIKNEVGVGDADPLMQAQSTYRAIYSSELLKPIRMLSCCPSFLIAIAGPHLYVSGAVFANRLICEPLLDGSILIGPQFSSESDDRVSVGIQRVAHLMNALEECISDVEKYYQDLHLNQGESQQRPYLQVQHHLCAPHFRYFTTRDRKRVALEYVERLAQEHTEKAVFKAFAKDDSENSSCLTVVVKFTPKYNQDAHIGLADVGLAPKLWFCERVESVGGWYVIVMDYVEPCEVGTICDHSGAVQALRRAIRILHEDNLVFGDLREPNVLVTEDGTSAMLVDFDWCGKEGEVRYPNDVNLNREAIPWHADVCLGGEMKKEHDKWMFTTMTGEGIEMSES</sequence>
<protein>
    <submittedName>
        <fullName evidence="1">Uncharacterized protein</fullName>
    </submittedName>
</protein>
<evidence type="ECO:0000313" key="1">
    <source>
        <dbReference type="EMBL" id="KAI0094198.1"/>
    </source>
</evidence>
<reference evidence="1" key="1">
    <citation type="journal article" date="2021" name="Environ. Microbiol.">
        <title>Gene family expansions and transcriptome signatures uncover fungal adaptations to wood decay.</title>
        <authorList>
            <person name="Hage H."/>
            <person name="Miyauchi S."/>
            <person name="Viragh M."/>
            <person name="Drula E."/>
            <person name="Min B."/>
            <person name="Chaduli D."/>
            <person name="Navarro D."/>
            <person name="Favel A."/>
            <person name="Norest M."/>
            <person name="Lesage-Meessen L."/>
            <person name="Balint B."/>
            <person name="Merenyi Z."/>
            <person name="de Eugenio L."/>
            <person name="Morin E."/>
            <person name="Martinez A.T."/>
            <person name="Baldrian P."/>
            <person name="Stursova M."/>
            <person name="Martinez M.J."/>
            <person name="Novotny C."/>
            <person name="Magnuson J.K."/>
            <person name="Spatafora J.W."/>
            <person name="Maurice S."/>
            <person name="Pangilinan J."/>
            <person name="Andreopoulos W."/>
            <person name="LaButti K."/>
            <person name="Hundley H."/>
            <person name="Na H."/>
            <person name="Kuo A."/>
            <person name="Barry K."/>
            <person name="Lipzen A."/>
            <person name="Henrissat B."/>
            <person name="Riley R."/>
            <person name="Ahrendt S."/>
            <person name="Nagy L.G."/>
            <person name="Grigoriev I.V."/>
            <person name="Martin F."/>
            <person name="Rosso M.N."/>
        </authorList>
    </citation>
    <scope>NUCLEOTIDE SEQUENCE</scope>
    <source>
        <strain evidence="1">CBS 384.51</strain>
    </source>
</reference>